<organism evidence="2 3">
    <name type="scientific">Hohaiivirga grylli</name>
    <dbReference type="NCBI Taxonomy" id="3133970"/>
    <lineage>
        <taxon>Bacteria</taxon>
        <taxon>Pseudomonadati</taxon>
        <taxon>Pseudomonadota</taxon>
        <taxon>Alphaproteobacteria</taxon>
        <taxon>Hyphomicrobiales</taxon>
        <taxon>Methylobacteriaceae</taxon>
        <taxon>Hohaiivirga</taxon>
    </lineage>
</organism>
<comment type="caution">
    <text evidence="2">The sequence shown here is derived from an EMBL/GenBank/DDBJ whole genome shotgun (WGS) entry which is preliminary data.</text>
</comment>
<feature type="compositionally biased region" description="Basic and acidic residues" evidence="1">
    <location>
        <begin position="30"/>
        <end position="40"/>
    </location>
</feature>
<dbReference type="Proteomes" id="UP001418637">
    <property type="component" value="Unassembled WGS sequence"/>
</dbReference>
<name>A0ABV0BJP6_9HYPH</name>
<protein>
    <recommendedName>
        <fullName evidence="4">Transcriptional regulator</fullName>
    </recommendedName>
</protein>
<reference evidence="2 3" key="1">
    <citation type="submission" date="2024-04" db="EMBL/GenBank/DDBJ databases">
        <title>A novel species isolated from cricket.</title>
        <authorList>
            <person name="Wang H.-C."/>
        </authorList>
    </citation>
    <scope>NUCLEOTIDE SEQUENCE [LARGE SCALE GENOMIC DNA]</scope>
    <source>
        <strain evidence="2 3">WL0021</strain>
    </source>
</reference>
<feature type="compositionally biased region" description="Polar residues" evidence="1">
    <location>
        <begin position="16"/>
        <end position="29"/>
    </location>
</feature>
<evidence type="ECO:0000256" key="1">
    <source>
        <dbReference type="SAM" id="MobiDB-lite"/>
    </source>
</evidence>
<feature type="region of interest" description="Disordered" evidence="1">
    <location>
        <begin position="1"/>
        <end position="42"/>
    </location>
</feature>
<gene>
    <name evidence="2" type="ORF">WJT86_05380</name>
</gene>
<dbReference type="RefSeq" id="WP_346336502.1">
    <property type="nucleotide sequence ID" value="NZ_JBBYXI010000002.1"/>
</dbReference>
<proteinExistence type="predicted"/>
<evidence type="ECO:0008006" key="4">
    <source>
        <dbReference type="Google" id="ProtNLM"/>
    </source>
</evidence>
<keyword evidence="3" id="KW-1185">Reference proteome</keyword>
<evidence type="ECO:0000313" key="2">
    <source>
        <dbReference type="EMBL" id="MEN3930496.1"/>
    </source>
</evidence>
<accession>A0ABV0BJP6</accession>
<evidence type="ECO:0000313" key="3">
    <source>
        <dbReference type="Proteomes" id="UP001418637"/>
    </source>
</evidence>
<dbReference type="EMBL" id="JBBYXI010000002">
    <property type="protein sequence ID" value="MEN3930496.1"/>
    <property type="molecule type" value="Genomic_DNA"/>
</dbReference>
<sequence>MQKRKHSATTAAKIGSPSQLSAIQSNSLNHDWESSADTHTRSVALTEAGERLLQTIGPRFDEIDEELQ</sequence>